<dbReference type="AlphaFoldDB" id="A0AA39W6B9"/>
<keyword evidence="2" id="KW-1185">Reference proteome</keyword>
<gene>
    <name evidence="1" type="ORF">LWI29_000953</name>
</gene>
<dbReference type="Proteomes" id="UP001168877">
    <property type="component" value="Unassembled WGS sequence"/>
</dbReference>
<reference evidence="1" key="2">
    <citation type="submission" date="2023-06" db="EMBL/GenBank/DDBJ databases">
        <authorList>
            <person name="Swenson N.G."/>
            <person name="Wegrzyn J.L."/>
            <person name="Mcevoy S.L."/>
        </authorList>
    </citation>
    <scope>NUCLEOTIDE SEQUENCE</scope>
    <source>
        <strain evidence="1">NS2018</strain>
        <tissue evidence="1">Leaf</tissue>
    </source>
</reference>
<accession>A0AA39W6B9</accession>
<dbReference type="PANTHER" id="PTHR12265:SF11">
    <property type="entry name" value="ALPHA_BETA-HYDROLASES SUPERFAMILY PROTEIN"/>
    <property type="match status" value="1"/>
</dbReference>
<dbReference type="PANTHER" id="PTHR12265">
    <property type="entry name" value="TRANSMEMBRANE PROTEIN 53"/>
    <property type="match status" value="1"/>
</dbReference>
<dbReference type="Pfam" id="PF05705">
    <property type="entry name" value="DUF829"/>
    <property type="match status" value="1"/>
</dbReference>
<comment type="caution">
    <text evidence="1">The sequence shown here is derived from an EMBL/GenBank/DDBJ whole genome shotgun (WGS) entry which is preliminary data.</text>
</comment>
<reference evidence="1" key="1">
    <citation type="journal article" date="2022" name="Plant J.">
        <title>Strategies of tolerance reflected in two North American maple genomes.</title>
        <authorList>
            <person name="McEvoy S.L."/>
            <person name="Sezen U.U."/>
            <person name="Trouern-Trend A."/>
            <person name="McMahon S.M."/>
            <person name="Schaberg P.G."/>
            <person name="Yang J."/>
            <person name="Wegrzyn J.L."/>
            <person name="Swenson N.G."/>
        </authorList>
    </citation>
    <scope>NUCLEOTIDE SEQUENCE</scope>
    <source>
        <strain evidence="1">NS2018</strain>
    </source>
</reference>
<proteinExistence type="predicted"/>
<evidence type="ECO:0008006" key="3">
    <source>
        <dbReference type="Google" id="ProtNLM"/>
    </source>
</evidence>
<dbReference type="EMBL" id="JAUESC010000002">
    <property type="protein sequence ID" value="KAK0603056.1"/>
    <property type="molecule type" value="Genomic_DNA"/>
</dbReference>
<protein>
    <recommendedName>
        <fullName evidence="3">Transmembrane protein 53</fullName>
    </recommendedName>
</protein>
<evidence type="ECO:0000313" key="1">
    <source>
        <dbReference type="EMBL" id="KAK0603056.1"/>
    </source>
</evidence>
<organism evidence="1 2">
    <name type="scientific">Acer saccharum</name>
    <name type="common">Sugar maple</name>
    <dbReference type="NCBI Taxonomy" id="4024"/>
    <lineage>
        <taxon>Eukaryota</taxon>
        <taxon>Viridiplantae</taxon>
        <taxon>Streptophyta</taxon>
        <taxon>Embryophyta</taxon>
        <taxon>Tracheophyta</taxon>
        <taxon>Spermatophyta</taxon>
        <taxon>Magnoliopsida</taxon>
        <taxon>eudicotyledons</taxon>
        <taxon>Gunneridae</taxon>
        <taxon>Pentapetalae</taxon>
        <taxon>rosids</taxon>
        <taxon>malvids</taxon>
        <taxon>Sapindales</taxon>
        <taxon>Sapindaceae</taxon>
        <taxon>Hippocastanoideae</taxon>
        <taxon>Acereae</taxon>
        <taxon>Acer</taxon>
    </lineage>
</organism>
<sequence length="395" mass="44576">MDTSLWLLNINGHLFNNTTTTTTRRFLKFPRRNVAVSIPISSPFRTPNLSLMLCSYSHHSSSPFRSQLPDGTVDAVFTWNPAPQSVVDVSHVTIGKVATTVVLLGWLGAKTKQLKSYVKWYNSRGVNAITFVVSSSELLTYELGRSLDKRMSLLADELASWVSTEEGDEDGHQQQRCLVFHTFSNTGWIVYGSILDDLQSRHDHLMVMEKIKGCVVDSGGGEFFSPQVWAVGLVAALLQKRGRPSANLRIKATKIRGAGVGSEVISAPKLAEKEPLLQIILLFLFEKLFSILLNLPHLNQKLKRIISTLKENQKFPQVYLYSTDDKVIPSKSIEMFMEEQRKMGRNVISFNFGSSSHVGHFRNFRNKYSRLLHDFLKQCFNTESDICHGNTTTQF</sequence>
<name>A0AA39W6B9_ACESA</name>
<dbReference type="InterPro" id="IPR008547">
    <property type="entry name" value="DUF829_TMEM53"/>
</dbReference>
<evidence type="ECO:0000313" key="2">
    <source>
        <dbReference type="Proteomes" id="UP001168877"/>
    </source>
</evidence>